<evidence type="ECO:0000256" key="6">
    <source>
        <dbReference type="ARBA" id="ARBA00022989"/>
    </source>
</evidence>
<keyword evidence="7 9" id="KW-0472">Membrane</keyword>
<feature type="transmembrane region" description="Helical" evidence="9">
    <location>
        <begin position="236"/>
        <end position="254"/>
    </location>
</feature>
<keyword evidence="3" id="KW-1003">Cell membrane</keyword>
<evidence type="ECO:0000256" key="1">
    <source>
        <dbReference type="ARBA" id="ARBA00004429"/>
    </source>
</evidence>
<feature type="transmembrane region" description="Helical" evidence="9">
    <location>
        <begin position="113"/>
        <end position="136"/>
    </location>
</feature>
<dbReference type="PANTHER" id="PTHR30574">
    <property type="entry name" value="INNER MEMBRANE PROTEIN YEDE"/>
    <property type="match status" value="1"/>
</dbReference>
<dbReference type="OrthoDB" id="9794165at2"/>
<evidence type="ECO:0000256" key="5">
    <source>
        <dbReference type="ARBA" id="ARBA00022692"/>
    </source>
</evidence>
<dbReference type="Proteomes" id="UP000242763">
    <property type="component" value="Unassembled WGS sequence"/>
</dbReference>
<dbReference type="EMBL" id="FORF01000002">
    <property type="protein sequence ID" value="SFI46583.1"/>
    <property type="molecule type" value="Genomic_DNA"/>
</dbReference>
<evidence type="ECO:0000313" key="11">
    <source>
        <dbReference type="Proteomes" id="UP000242763"/>
    </source>
</evidence>
<keyword evidence="2" id="KW-0813">Transport</keyword>
<evidence type="ECO:0000256" key="2">
    <source>
        <dbReference type="ARBA" id="ARBA00022448"/>
    </source>
</evidence>
<keyword evidence="6 9" id="KW-1133">Transmembrane helix</keyword>
<feature type="transmembrane region" description="Helical" evidence="9">
    <location>
        <begin position="186"/>
        <end position="205"/>
    </location>
</feature>
<proteinExistence type="inferred from homology"/>
<protein>
    <submittedName>
        <fullName evidence="10">Uncharacterized protein</fullName>
    </submittedName>
</protein>
<gene>
    <name evidence="10" type="ORF">SAMN03080618_00560</name>
</gene>
<feature type="transmembrane region" description="Helical" evidence="9">
    <location>
        <begin position="302"/>
        <end position="320"/>
    </location>
</feature>
<dbReference type="AlphaFoldDB" id="A0A1I3IFL1"/>
<evidence type="ECO:0000256" key="3">
    <source>
        <dbReference type="ARBA" id="ARBA00022475"/>
    </source>
</evidence>
<organism evidence="10 11">
    <name type="scientific">Aquamicrobium aerolatum DSM 21857</name>
    <dbReference type="NCBI Taxonomy" id="1121003"/>
    <lineage>
        <taxon>Bacteria</taxon>
        <taxon>Pseudomonadati</taxon>
        <taxon>Pseudomonadota</taxon>
        <taxon>Alphaproteobacteria</taxon>
        <taxon>Hyphomicrobiales</taxon>
        <taxon>Phyllobacteriaceae</taxon>
        <taxon>Aerobium</taxon>
    </lineage>
</organism>
<feature type="transmembrane region" description="Helical" evidence="9">
    <location>
        <begin position="36"/>
        <end position="59"/>
    </location>
</feature>
<keyword evidence="11" id="KW-1185">Reference proteome</keyword>
<keyword evidence="5 9" id="KW-0812">Transmembrane</keyword>
<comment type="subcellular location">
    <subcellularLocation>
        <location evidence="1">Cell inner membrane</location>
        <topology evidence="1">Multi-pass membrane protein</topology>
    </subcellularLocation>
</comment>
<evidence type="ECO:0000256" key="7">
    <source>
        <dbReference type="ARBA" id="ARBA00023136"/>
    </source>
</evidence>
<comment type="similarity">
    <text evidence="8">Belongs to the TsuA/YedE (TC 9.B.102) family.</text>
</comment>
<feature type="transmembrane region" description="Helical" evidence="9">
    <location>
        <begin position="341"/>
        <end position="361"/>
    </location>
</feature>
<evidence type="ECO:0000256" key="8">
    <source>
        <dbReference type="ARBA" id="ARBA00035655"/>
    </source>
</evidence>
<dbReference type="InterPro" id="IPR007272">
    <property type="entry name" value="Sulf_transp_TsuA/YedE"/>
</dbReference>
<dbReference type="Pfam" id="PF04143">
    <property type="entry name" value="Sulf_transp"/>
    <property type="match status" value="1"/>
</dbReference>
<feature type="transmembrane region" description="Helical" evidence="9">
    <location>
        <begin position="367"/>
        <end position="386"/>
    </location>
</feature>
<evidence type="ECO:0000256" key="9">
    <source>
        <dbReference type="SAM" id="Phobius"/>
    </source>
</evidence>
<sequence length="391" mass="40753">MPVHFTRVAVPIILLVAIGVWSWFLHMQTGGRDLSFSLLAGAAFGIVLQRGRFCFLCNFRDFVERREARGLISIIVALAAGVVLYHAVMMAWVPVPQPGRLPPNAHIGPVGPVLAFAALAFGIGMAISGSCLSAHLYRLGEGSPTSPFALIGAAAGFFVGFLTWNPLFSLAIYASPAIWLPHSLGYTGTLLLSLALCAALALLLLRFAVRGTESREVGLDLSSAARRVFIERWPPVLVGLMVAAISAIAFLRVAPLGVTAELGSIVRTGGASAGLLPDTLHGLDLLRGCATVVKETLLSPNGVFVAGLVIASFAAAFAAGQFKPTTPTKAQIVKGLSGGLLMGWGAMTGLGCTVGVLLSGIHAGALSGWVFLAFCLVGTWLGLTVMRRLAA</sequence>
<accession>A0A1I3IFL1</accession>
<dbReference type="RefSeq" id="WP_091518456.1">
    <property type="nucleotide sequence ID" value="NZ_FORF01000002.1"/>
</dbReference>
<evidence type="ECO:0000313" key="10">
    <source>
        <dbReference type="EMBL" id="SFI46583.1"/>
    </source>
</evidence>
<reference evidence="11" key="1">
    <citation type="submission" date="2016-10" db="EMBL/GenBank/DDBJ databases">
        <authorList>
            <person name="Varghese N."/>
            <person name="Submissions S."/>
        </authorList>
    </citation>
    <scope>NUCLEOTIDE SEQUENCE [LARGE SCALE GENOMIC DNA]</scope>
    <source>
        <strain evidence="11">DSM 21857</strain>
    </source>
</reference>
<dbReference type="STRING" id="1121003.SAMN03080618_00560"/>
<dbReference type="PANTHER" id="PTHR30574:SF1">
    <property type="entry name" value="SULPHUR TRANSPORT DOMAIN-CONTAINING PROTEIN"/>
    <property type="match status" value="1"/>
</dbReference>
<evidence type="ECO:0000256" key="4">
    <source>
        <dbReference type="ARBA" id="ARBA00022519"/>
    </source>
</evidence>
<feature type="transmembrane region" description="Helical" evidence="9">
    <location>
        <begin position="7"/>
        <end position="24"/>
    </location>
</feature>
<name>A0A1I3IFL1_9HYPH</name>
<dbReference type="GO" id="GO:0005886">
    <property type="term" value="C:plasma membrane"/>
    <property type="evidence" value="ECO:0007669"/>
    <property type="project" value="UniProtKB-SubCell"/>
</dbReference>
<feature type="transmembrane region" description="Helical" evidence="9">
    <location>
        <begin position="148"/>
        <end position="174"/>
    </location>
</feature>
<feature type="transmembrane region" description="Helical" evidence="9">
    <location>
        <begin position="71"/>
        <end position="93"/>
    </location>
</feature>
<keyword evidence="4" id="KW-0997">Cell inner membrane</keyword>